<reference evidence="2 3" key="1">
    <citation type="journal article" date="2017" name="Curr. Biol.">
        <title>The Evolution of Venom by Co-option of Single-Copy Genes.</title>
        <authorList>
            <person name="Martinson E.O."/>
            <person name="Mrinalini"/>
            <person name="Kelkar Y.D."/>
            <person name="Chang C.H."/>
            <person name="Werren J.H."/>
        </authorList>
    </citation>
    <scope>NUCLEOTIDE SEQUENCE [LARGE SCALE GENOMIC DNA]</scope>
    <source>
        <strain evidence="2 3">Alberta</strain>
        <tissue evidence="2">Whole body</tissue>
    </source>
</reference>
<dbReference type="AlphaFoldDB" id="A0A232FMG0"/>
<organism evidence="2 3">
    <name type="scientific">Trichomalopsis sarcophagae</name>
    <dbReference type="NCBI Taxonomy" id="543379"/>
    <lineage>
        <taxon>Eukaryota</taxon>
        <taxon>Metazoa</taxon>
        <taxon>Ecdysozoa</taxon>
        <taxon>Arthropoda</taxon>
        <taxon>Hexapoda</taxon>
        <taxon>Insecta</taxon>
        <taxon>Pterygota</taxon>
        <taxon>Neoptera</taxon>
        <taxon>Endopterygota</taxon>
        <taxon>Hymenoptera</taxon>
        <taxon>Apocrita</taxon>
        <taxon>Proctotrupomorpha</taxon>
        <taxon>Chalcidoidea</taxon>
        <taxon>Pteromalidae</taxon>
        <taxon>Pteromalinae</taxon>
        <taxon>Trichomalopsis</taxon>
    </lineage>
</organism>
<evidence type="ECO:0000256" key="1">
    <source>
        <dbReference type="SAM" id="MobiDB-lite"/>
    </source>
</evidence>
<gene>
    <name evidence="2" type="ORF">TSAR_006761</name>
</gene>
<feature type="region of interest" description="Disordered" evidence="1">
    <location>
        <begin position="77"/>
        <end position="96"/>
    </location>
</feature>
<dbReference type="EMBL" id="NNAY01000031">
    <property type="protein sequence ID" value="OXU31763.1"/>
    <property type="molecule type" value="Genomic_DNA"/>
</dbReference>
<dbReference type="Proteomes" id="UP000215335">
    <property type="component" value="Unassembled WGS sequence"/>
</dbReference>
<protein>
    <submittedName>
        <fullName evidence="2">Uncharacterized protein</fullName>
    </submittedName>
</protein>
<keyword evidence="3" id="KW-1185">Reference proteome</keyword>
<evidence type="ECO:0000313" key="3">
    <source>
        <dbReference type="Proteomes" id="UP000215335"/>
    </source>
</evidence>
<accession>A0A232FMG0</accession>
<comment type="caution">
    <text evidence="2">The sequence shown here is derived from an EMBL/GenBank/DDBJ whole genome shotgun (WGS) entry which is preliminary data.</text>
</comment>
<name>A0A232FMG0_9HYME</name>
<sequence>MQQYQQILDLDKLIAVTEGDALIALIQLDDDEEGKQKRSVVKMEANETPLNLTAVAADTTNVTAVVVKMEADETSADVASADTGSPHEATTTTSAAAATTTTAATTAVATLVESTVANAATTAMNVDTSQVEPEPFEEGTGVEQPPRQHICIHREFTRYNPFFRLNSREALITIRWLPQNADVVEWLGFAMHDLYRRYQTGTGIGSYLKGLFRGALPLVSGGAKSVGEEAARPSAKIMDDVVNENRTSREVLSKRVRGSRDNLNRKAQIMNKIMTPDEQEGKDVGVPNNKIDLFGYFVDVLNMDRLLLGGVKVRGRLVRSRDSLC</sequence>
<proteinExistence type="predicted"/>
<evidence type="ECO:0000313" key="2">
    <source>
        <dbReference type="EMBL" id="OXU31763.1"/>
    </source>
</evidence>